<dbReference type="EMBL" id="DSPX01000028">
    <property type="protein sequence ID" value="HGF99668.1"/>
    <property type="molecule type" value="Genomic_DNA"/>
</dbReference>
<protein>
    <submittedName>
        <fullName evidence="2">DUF928 domain-containing protein</fullName>
    </submittedName>
</protein>
<accession>A0A7C3ZTP5</accession>
<reference evidence="2" key="1">
    <citation type="journal article" date="2020" name="mSystems">
        <title>Genome- and Community-Level Interaction Insights into Carbon Utilization and Element Cycling Functions of Hydrothermarchaeota in Hydrothermal Sediment.</title>
        <authorList>
            <person name="Zhou Z."/>
            <person name="Liu Y."/>
            <person name="Xu W."/>
            <person name="Pan J."/>
            <person name="Luo Z.H."/>
            <person name="Li M."/>
        </authorList>
    </citation>
    <scope>NUCLEOTIDE SEQUENCE [LARGE SCALE GENOMIC DNA]</scope>
    <source>
        <strain evidence="2">SpSt-374</strain>
    </source>
</reference>
<comment type="caution">
    <text evidence="2">The sequence shown here is derived from an EMBL/GenBank/DDBJ whole genome shotgun (WGS) entry which is preliminary data.</text>
</comment>
<feature type="region of interest" description="Disordered" evidence="1">
    <location>
        <begin position="35"/>
        <end position="106"/>
    </location>
</feature>
<organism evidence="2">
    <name type="scientific">Planktothricoides sp. SpSt-374</name>
    <dbReference type="NCBI Taxonomy" id="2282167"/>
    <lineage>
        <taxon>Bacteria</taxon>
        <taxon>Bacillati</taxon>
        <taxon>Cyanobacteriota</taxon>
        <taxon>Cyanophyceae</taxon>
        <taxon>Oscillatoriophycideae</taxon>
        <taxon>Oscillatoriales</taxon>
        <taxon>Oscillatoriaceae</taxon>
        <taxon>Planktothricoides</taxon>
    </lineage>
</organism>
<sequence length="266" mass="28755">MSYHLHYRAIVAGLLSPAIALLTVQLPPVRSQLPPGLSGSDIGQPRQTVGAGTRYGLEFPGSAGDVGQPESTVGAGTRGSGDCIGRDERPLTALMPTHNNASTTVSPNPTIFAYIPQTTAQEGEFVIVDEEGNEVYSTFFGVQNPPGVIKLNLPSTVALETNQEYQWQLALICNPQQRELDKFVRGSIRRSQLSPEMQNQLAKVAAEPIEQAKIYLQASIWQDALTIIDANRDKYPGAWEELLQSVGLGAVGVERTIDCCKPTPEN</sequence>
<gene>
    <name evidence="2" type="ORF">ENR15_03115</name>
</gene>
<evidence type="ECO:0000256" key="1">
    <source>
        <dbReference type="SAM" id="MobiDB-lite"/>
    </source>
</evidence>
<proteinExistence type="predicted"/>
<dbReference type="InterPro" id="IPR010328">
    <property type="entry name" value="DUF928"/>
</dbReference>
<name>A0A7C3ZTP5_9CYAN</name>
<dbReference type="AlphaFoldDB" id="A0A7C3ZTP5"/>
<feature type="compositionally biased region" description="Polar residues" evidence="1">
    <location>
        <begin position="97"/>
        <end position="106"/>
    </location>
</feature>
<dbReference type="Pfam" id="PF06051">
    <property type="entry name" value="DUF928"/>
    <property type="match status" value="1"/>
</dbReference>
<evidence type="ECO:0000313" key="2">
    <source>
        <dbReference type="EMBL" id="HGF99668.1"/>
    </source>
</evidence>